<dbReference type="GO" id="GO:0004407">
    <property type="term" value="F:histone deacetylase activity"/>
    <property type="evidence" value="ECO:0007669"/>
    <property type="project" value="TreeGrafter"/>
</dbReference>
<dbReference type="OrthoDB" id="9808367at2"/>
<keyword evidence="5" id="KW-0862">Zinc</keyword>
<reference evidence="7 8" key="1">
    <citation type="submission" date="2019-03" db="EMBL/GenBank/DDBJ databases">
        <title>Genomic Encyclopedia of Type Strains, Phase IV (KMG-IV): sequencing the most valuable type-strain genomes for metagenomic binning, comparative biology and taxonomic classification.</title>
        <authorList>
            <person name="Goeker M."/>
        </authorList>
    </citation>
    <scope>NUCLEOTIDE SEQUENCE [LARGE SCALE GENOMIC DNA]</scope>
    <source>
        <strain evidence="7 8">DSM 25964</strain>
    </source>
</reference>
<dbReference type="GO" id="GO:0016787">
    <property type="term" value="F:hydrolase activity"/>
    <property type="evidence" value="ECO:0007669"/>
    <property type="project" value="UniProtKB-KW"/>
</dbReference>
<evidence type="ECO:0000256" key="3">
    <source>
        <dbReference type="ARBA" id="ARBA00022723"/>
    </source>
</evidence>
<dbReference type="PRINTS" id="PR01270">
    <property type="entry name" value="HDASUPER"/>
</dbReference>
<comment type="cofactor">
    <cofactor evidence="1">
        <name>Zn(2+)</name>
        <dbReference type="ChEBI" id="CHEBI:29105"/>
    </cofactor>
</comment>
<dbReference type="Gene3D" id="3.40.630.30">
    <property type="match status" value="1"/>
</dbReference>
<dbReference type="SUPFAM" id="SSF55729">
    <property type="entry name" value="Acyl-CoA N-acyltransferases (Nat)"/>
    <property type="match status" value="1"/>
</dbReference>
<evidence type="ECO:0000256" key="4">
    <source>
        <dbReference type="ARBA" id="ARBA00022801"/>
    </source>
</evidence>
<dbReference type="Proteomes" id="UP000295066">
    <property type="component" value="Unassembled WGS sequence"/>
</dbReference>
<dbReference type="InterPro" id="IPR037138">
    <property type="entry name" value="His_deacetylse_dom_sf"/>
</dbReference>
<feature type="domain" description="N-acetyltransferase" evidence="6">
    <location>
        <begin position="9"/>
        <end position="203"/>
    </location>
</feature>
<dbReference type="GO" id="GO:0040029">
    <property type="term" value="P:epigenetic regulation of gene expression"/>
    <property type="evidence" value="ECO:0007669"/>
    <property type="project" value="TreeGrafter"/>
</dbReference>
<evidence type="ECO:0000256" key="5">
    <source>
        <dbReference type="ARBA" id="ARBA00022833"/>
    </source>
</evidence>
<evidence type="ECO:0000256" key="1">
    <source>
        <dbReference type="ARBA" id="ARBA00001947"/>
    </source>
</evidence>
<comment type="caution">
    <text evidence="7">The sequence shown here is derived from an EMBL/GenBank/DDBJ whole genome shotgun (WGS) entry which is preliminary data.</text>
</comment>
<dbReference type="EMBL" id="SORI01000022">
    <property type="protein sequence ID" value="TDY55870.1"/>
    <property type="molecule type" value="Genomic_DNA"/>
</dbReference>
<dbReference type="CDD" id="cd10001">
    <property type="entry name" value="HDAC_classII_APAH"/>
    <property type="match status" value="1"/>
</dbReference>
<dbReference type="InterPro" id="IPR000286">
    <property type="entry name" value="HDACs"/>
</dbReference>
<organism evidence="7 8">
    <name type="scientific">Aminivibrio pyruvatiphilus</name>
    <dbReference type="NCBI Taxonomy" id="1005740"/>
    <lineage>
        <taxon>Bacteria</taxon>
        <taxon>Thermotogati</taxon>
        <taxon>Synergistota</taxon>
        <taxon>Synergistia</taxon>
        <taxon>Synergistales</taxon>
        <taxon>Aminobacteriaceae</taxon>
        <taxon>Aminivibrio</taxon>
    </lineage>
</organism>
<comment type="similarity">
    <text evidence="2">Belongs to the histone deacetylase family.</text>
</comment>
<dbReference type="PROSITE" id="PS51186">
    <property type="entry name" value="GNAT"/>
    <property type="match status" value="1"/>
</dbReference>
<keyword evidence="4" id="KW-0378">Hydrolase</keyword>
<dbReference type="Pfam" id="PF00850">
    <property type="entry name" value="Hist_deacetyl"/>
    <property type="match status" value="1"/>
</dbReference>
<gene>
    <name evidence="7" type="ORF">C8D99_12238</name>
</gene>
<protein>
    <submittedName>
        <fullName evidence="7">Acetoin utilization deacetylase AcuC-like enzyme</fullName>
    </submittedName>
</protein>
<dbReference type="InterPro" id="IPR023801">
    <property type="entry name" value="His_deacetylse_dom"/>
</dbReference>
<proteinExistence type="inferred from homology"/>
<accession>A0A4R8M1G3</accession>
<dbReference type="SUPFAM" id="SSF52768">
    <property type="entry name" value="Arginase/deacetylase"/>
    <property type="match status" value="1"/>
</dbReference>
<dbReference type="InterPro" id="IPR023696">
    <property type="entry name" value="Ureohydrolase_dom_sf"/>
</dbReference>
<dbReference type="GO" id="GO:0016747">
    <property type="term" value="F:acyltransferase activity, transferring groups other than amino-acyl groups"/>
    <property type="evidence" value="ECO:0007669"/>
    <property type="project" value="InterPro"/>
</dbReference>
<evidence type="ECO:0000313" key="7">
    <source>
        <dbReference type="EMBL" id="TDY55870.1"/>
    </source>
</evidence>
<dbReference type="PANTHER" id="PTHR10625:SF17">
    <property type="entry name" value="HISTONE DEACETYLASE 8"/>
    <property type="match status" value="1"/>
</dbReference>
<dbReference type="GO" id="GO:0046872">
    <property type="term" value="F:metal ion binding"/>
    <property type="evidence" value="ECO:0007669"/>
    <property type="project" value="UniProtKB-KW"/>
</dbReference>
<dbReference type="Gene3D" id="3.40.800.20">
    <property type="entry name" value="Histone deacetylase domain"/>
    <property type="match status" value="1"/>
</dbReference>
<sequence length="598" mass="66335">MFRIRRIFDDLSPANGKALARIGEILKEQFPGARPGEAESIPEKLRNQLKYGFQTILFAAEKGAGKVHGFALALYDPLLKFTFLDYIAVPGAEAGGGLGGILYERVRKEALDLGCVGLFFECLPDDPELCRDGETRKQNAARLRFYERYGAVPVAGTKYETPLEPGGDNPPYLVFDGLGRQDPLRREKARLIVAAILGKKYGDLCPPEYIRMVMDSFRDDPVKLRPLKYVTAPERTAVAAALPESERVALFVNRDHAIHHVRERGYVESPVRVEAILREILPSGLFTEKKARHFGERHILKVHSAVFFSYLRKVCMAMPEKESVYPYVFPVRNAARPPQDLSVRAGYFCMDTFTPLNKNAFLAALGALDCALSGAQALAEGRHLAYALVRPPGHHAERRLFGGFCYLNSAAAAAEYLSAFGRVAMLDIDYHHGNGQQDIFYGRSDVLTVSLHGHPRFAYPYFSGFEDEKGEGEGRGFNLNLPLPEHLSGQEYLDALRRASRRIANHGARFLVVPFGGDTCKKDPTGTWSLAARDFENNGKLIGGLGLPVLVVQEGGYNTRLLGENVRSFFKGLFEASRSAGARLWSPASRDRRPAPRG</sequence>
<dbReference type="InterPro" id="IPR016181">
    <property type="entry name" value="Acyl_CoA_acyltransferase"/>
</dbReference>
<keyword evidence="3" id="KW-0479">Metal-binding</keyword>
<dbReference type="RefSeq" id="WP_133958919.1">
    <property type="nucleotide sequence ID" value="NZ_SORI01000022.1"/>
</dbReference>
<evidence type="ECO:0000256" key="2">
    <source>
        <dbReference type="ARBA" id="ARBA00005947"/>
    </source>
</evidence>
<name>A0A4R8M1G3_9BACT</name>
<dbReference type="PANTHER" id="PTHR10625">
    <property type="entry name" value="HISTONE DEACETYLASE HDAC1-RELATED"/>
    <property type="match status" value="1"/>
</dbReference>
<evidence type="ECO:0000259" key="6">
    <source>
        <dbReference type="PROSITE" id="PS51186"/>
    </source>
</evidence>
<evidence type="ECO:0000313" key="8">
    <source>
        <dbReference type="Proteomes" id="UP000295066"/>
    </source>
</evidence>
<keyword evidence="8" id="KW-1185">Reference proteome</keyword>
<dbReference type="InterPro" id="IPR000182">
    <property type="entry name" value="GNAT_dom"/>
</dbReference>
<dbReference type="AlphaFoldDB" id="A0A4R8M1G3"/>